<name>A0A0G0E3X4_UNCC3</name>
<accession>A0A0G0E3X4</accession>
<organism evidence="1 2">
    <name type="scientific">candidate division CPR3 bacterium GW2011_GWF2_35_18</name>
    <dbReference type="NCBI Taxonomy" id="1618350"/>
    <lineage>
        <taxon>Bacteria</taxon>
        <taxon>Bacteria division CPR3</taxon>
    </lineage>
</organism>
<protein>
    <submittedName>
        <fullName evidence="1">Uncharacterized protein</fullName>
    </submittedName>
</protein>
<sequence>MIEIIGGPELRNRSYYENLYNDICQKELERIKQVTDQLSISDEELKVARKSLSKIYTEQGKKDTDITYSEVLNLCQFTNFLTGLVWKQCTQKEQKENKEIRIKEWMERDKKRDMLIQKARPPKVNCSTCGERSIPKFKHLHLDLKKPDRVIFFYECINKCYRAFYFDNGEFYKDSKSVKPFKCSKCNSFKVDEKKTKAHDGTIYFIKECLECGEIETVKI</sequence>
<dbReference type="AlphaFoldDB" id="A0A0G0E3X4"/>
<gene>
    <name evidence="1" type="ORF">UR67_C0002G0160</name>
</gene>
<evidence type="ECO:0000313" key="1">
    <source>
        <dbReference type="EMBL" id="KKP70040.1"/>
    </source>
</evidence>
<dbReference type="STRING" id="1618350.UR67_C0002G0160"/>
<evidence type="ECO:0000313" key="2">
    <source>
        <dbReference type="Proteomes" id="UP000034581"/>
    </source>
</evidence>
<reference evidence="1 2" key="1">
    <citation type="journal article" date="2015" name="Nature">
        <title>rRNA introns, odd ribosomes, and small enigmatic genomes across a large radiation of phyla.</title>
        <authorList>
            <person name="Brown C.T."/>
            <person name="Hug L.A."/>
            <person name="Thomas B.C."/>
            <person name="Sharon I."/>
            <person name="Castelle C.J."/>
            <person name="Singh A."/>
            <person name="Wilkins M.J."/>
            <person name="Williams K.H."/>
            <person name="Banfield J.F."/>
        </authorList>
    </citation>
    <scope>NUCLEOTIDE SEQUENCE [LARGE SCALE GENOMIC DNA]</scope>
</reference>
<comment type="caution">
    <text evidence="1">The sequence shown here is derived from an EMBL/GenBank/DDBJ whole genome shotgun (WGS) entry which is preliminary data.</text>
</comment>
<dbReference type="EMBL" id="LBQB01000002">
    <property type="protein sequence ID" value="KKP70040.1"/>
    <property type="molecule type" value="Genomic_DNA"/>
</dbReference>
<proteinExistence type="predicted"/>
<dbReference type="Proteomes" id="UP000034581">
    <property type="component" value="Unassembled WGS sequence"/>
</dbReference>